<organism evidence="1 2">
    <name type="scientific">Oceanobacillus chungangensis</name>
    <dbReference type="NCBI Taxonomy" id="1229152"/>
    <lineage>
        <taxon>Bacteria</taxon>
        <taxon>Bacillati</taxon>
        <taxon>Bacillota</taxon>
        <taxon>Bacilli</taxon>
        <taxon>Bacillales</taxon>
        <taxon>Bacillaceae</taxon>
        <taxon>Oceanobacillus</taxon>
    </lineage>
</organism>
<dbReference type="Proteomes" id="UP000256520">
    <property type="component" value="Unassembled WGS sequence"/>
</dbReference>
<comment type="caution">
    <text evidence="1">The sequence shown here is derived from an EMBL/GenBank/DDBJ whole genome shotgun (WGS) entry which is preliminary data.</text>
</comment>
<keyword evidence="2" id="KW-1185">Reference proteome</keyword>
<evidence type="ECO:0008006" key="3">
    <source>
        <dbReference type="Google" id="ProtNLM"/>
    </source>
</evidence>
<dbReference type="AlphaFoldDB" id="A0A3D8PHG3"/>
<proteinExistence type="predicted"/>
<dbReference type="OrthoDB" id="1817159at2"/>
<evidence type="ECO:0000313" key="2">
    <source>
        <dbReference type="Proteomes" id="UP000256520"/>
    </source>
</evidence>
<accession>A0A3D8PHG3</accession>
<dbReference type="InterPro" id="IPR029058">
    <property type="entry name" value="AB_hydrolase_fold"/>
</dbReference>
<gene>
    <name evidence="1" type="ORF">CWR45_17240</name>
</gene>
<dbReference type="RefSeq" id="WP_115751086.1">
    <property type="nucleotide sequence ID" value="NZ_PIOD01000025.1"/>
</dbReference>
<dbReference type="Gene3D" id="3.40.50.1820">
    <property type="entry name" value="alpha/beta hydrolase"/>
    <property type="match status" value="1"/>
</dbReference>
<reference evidence="2" key="1">
    <citation type="submission" date="2017-11" db="EMBL/GenBank/DDBJ databases">
        <authorList>
            <person name="Zhu W."/>
        </authorList>
    </citation>
    <scope>NUCLEOTIDE SEQUENCE [LARGE SCALE GENOMIC DNA]</scope>
    <source>
        <strain evidence="2">CAU 1051</strain>
    </source>
</reference>
<evidence type="ECO:0000313" key="1">
    <source>
        <dbReference type="EMBL" id="RDW15523.1"/>
    </source>
</evidence>
<protein>
    <recommendedName>
        <fullName evidence="3">Alpha/beta hydrolase</fullName>
    </recommendedName>
</protein>
<dbReference type="EMBL" id="PIOD01000025">
    <property type="protein sequence ID" value="RDW15523.1"/>
    <property type="molecule type" value="Genomic_DNA"/>
</dbReference>
<sequence>MTLPSVLPEMIFTKKDENGNEEDKSNITFLNTQLDNGESNKLVTMEGHHYLHWMNYKEVSDQVNEFLEGLSD</sequence>
<name>A0A3D8PHG3_9BACI</name>